<sequence>MKVYYKEKSIILILKSNPILYGTQIIAKVD</sequence>
<keyword evidence="1" id="KW-0436">Ligase</keyword>
<organism evidence="1">
    <name type="scientific">Rhizophora mucronata</name>
    <name type="common">Asiatic mangrove</name>
    <dbReference type="NCBI Taxonomy" id="61149"/>
    <lineage>
        <taxon>Eukaryota</taxon>
        <taxon>Viridiplantae</taxon>
        <taxon>Streptophyta</taxon>
        <taxon>Embryophyta</taxon>
        <taxon>Tracheophyta</taxon>
        <taxon>Spermatophyta</taxon>
        <taxon>Magnoliopsida</taxon>
        <taxon>eudicotyledons</taxon>
        <taxon>Gunneridae</taxon>
        <taxon>Pentapetalae</taxon>
        <taxon>rosids</taxon>
        <taxon>fabids</taxon>
        <taxon>Malpighiales</taxon>
        <taxon>Rhizophoraceae</taxon>
        <taxon>Rhizophora</taxon>
    </lineage>
</organism>
<evidence type="ECO:0000313" key="1">
    <source>
        <dbReference type="EMBL" id="MBX19615.1"/>
    </source>
</evidence>
<dbReference type="GO" id="GO:0016874">
    <property type="term" value="F:ligase activity"/>
    <property type="evidence" value="ECO:0007669"/>
    <property type="project" value="UniProtKB-KW"/>
</dbReference>
<dbReference type="EMBL" id="GGEC01039131">
    <property type="protein sequence ID" value="MBX19615.1"/>
    <property type="molecule type" value="Transcribed_RNA"/>
</dbReference>
<protein>
    <submittedName>
        <fullName evidence="1">TryptophantRNA ligase</fullName>
    </submittedName>
</protein>
<accession>A0A2P2LNR9</accession>
<proteinExistence type="predicted"/>
<name>A0A2P2LNR9_RHIMU</name>
<dbReference type="AlphaFoldDB" id="A0A2P2LNR9"/>
<reference evidence="1" key="1">
    <citation type="submission" date="2018-02" db="EMBL/GenBank/DDBJ databases">
        <title>Rhizophora mucronata_Transcriptome.</title>
        <authorList>
            <person name="Meera S.P."/>
            <person name="Sreeshan A."/>
            <person name="Augustine A."/>
        </authorList>
    </citation>
    <scope>NUCLEOTIDE SEQUENCE</scope>
    <source>
        <tissue evidence="1">Leaf</tissue>
    </source>
</reference>